<reference evidence="2 3" key="1">
    <citation type="submission" date="2022-09" db="EMBL/GenBank/DDBJ databases">
        <authorList>
            <person name="Palmer J.M."/>
        </authorList>
    </citation>
    <scope>NUCLEOTIDE SEQUENCE [LARGE SCALE GENOMIC DNA]</scope>
    <source>
        <strain evidence="2 3">DSM 7382</strain>
    </source>
</reference>
<feature type="transmembrane region" description="Helical" evidence="1">
    <location>
        <begin position="84"/>
        <end position="105"/>
    </location>
</feature>
<dbReference type="Proteomes" id="UP001385951">
    <property type="component" value="Unassembled WGS sequence"/>
</dbReference>
<evidence type="ECO:0000256" key="1">
    <source>
        <dbReference type="SAM" id="Phobius"/>
    </source>
</evidence>
<comment type="caution">
    <text evidence="2">The sequence shown here is derived from an EMBL/GenBank/DDBJ whole genome shotgun (WGS) entry which is preliminary data.</text>
</comment>
<gene>
    <name evidence="2" type="ORF">QCA50_002932</name>
</gene>
<dbReference type="AlphaFoldDB" id="A0AAW0GQN4"/>
<evidence type="ECO:0000313" key="3">
    <source>
        <dbReference type="Proteomes" id="UP001385951"/>
    </source>
</evidence>
<keyword evidence="1" id="KW-0812">Transmembrane</keyword>
<keyword evidence="3" id="KW-1185">Reference proteome</keyword>
<feature type="transmembrane region" description="Helical" evidence="1">
    <location>
        <begin position="117"/>
        <end position="136"/>
    </location>
</feature>
<sequence length="220" mass="24410">MFDPAVNIYNVSIPATFSHGAIRSSQRLLASPRQGCLYLFLTSANIWTFSILVITLSTTWGIFKAGQQLRTQTSITTVLIQNGSIQFCTLLLLNVVAMILDLLSVTNLKSNSSQDETLFIVIQEIFNSIVLSHFILNLRSIYHIDSDSKPSFDQHSTVHFATFIEGNMGTSLSTSWIVGNNRDAENEAIQYSDNPLMTGLLDTGDQTDIEFANTSRSTFI</sequence>
<accession>A0AAW0GQN4</accession>
<feature type="transmembrane region" description="Helical" evidence="1">
    <location>
        <begin position="37"/>
        <end position="63"/>
    </location>
</feature>
<protein>
    <submittedName>
        <fullName evidence="2">Uncharacterized protein</fullName>
    </submittedName>
</protein>
<evidence type="ECO:0000313" key="2">
    <source>
        <dbReference type="EMBL" id="KAK7693364.1"/>
    </source>
</evidence>
<keyword evidence="1" id="KW-0472">Membrane</keyword>
<proteinExistence type="predicted"/>
<keyword evidence="1" id="KW-1133">Transmembrane helix</keyword>
<dbReference type="EMBL" id="JASBNA010000003">
    <property type="protein sequence ID" value="KAK7693364.1"/>
    <property type="molecule type" value="Genomic_DNA"/>
</dbReference>
<name>A0AAW0GQN4_9APHY</name>
<organism evidence="2 3">
    <name type="scientific">Cerrena zonata</name>
    <dbReference type="NCBI Taxonomy" id="2478898"/>
    <lineage>
        <taxon>Eukaryota</taxon>
        <taxon>Fungi</taxon>
        <taxon>Dikarya</taxon>
        <taxon>Basidiomycota</taxon>
        <taxon>Agaricomycotina</taxon>
        <taxon>Agaricomycetes</taxon>
        <taxon>Polyporales</taxon>
        <taxon>Cerrenaceae</taxon>
        <taxon>Cerrena</taxon>
    </lineage>
</organism>